<evidence type="ECO:0000256" key="7">
    <source>
        <dbReference type="SAM" id="MobiDB-lite"/>
    </source>
</evidence>
<dbReference type="GO" id="GO:0016020">
    <property type="term" value="C:membrane"/>
    <property type="evidence" value="ECO:0007669"/>
    <property type="project" value="UniProtKB-SubCell"/>
</dbReference>
<dbReference type="Pfam" id="PF00213">
    <property type="entry name" value="OSCP"/>
    <property type="match status" value="1"/>
</dbReference>
<dbReference type="OrthoDB" id="2139371at2"/>
<evidence type="ECO:0000313" key="8">
    <source>
        <dbReference type="EMBL" id="AXY25213.1"/>
    </source>
</evidence>
<keyword evidence="3" id="KW-0375">Hydrogen ion transport</keyword>
<dbReference type="InterPro" id="IPR000711">
    <property type="entry name" value="ATPase_OSCP/dsu"/>
</dbReference>
<proteinExistence type="predicted"/>
<keyword evidence="2" id="KW-0813">Transport</keyword>
<accession>A0A347WJF6</accession>
<evidence type="ECO:0000313" key="9">
    <source>
        <dbReference type="Proteomes" id="UP000263232"/>
    </source>
</evidence>
<reference evidence="8 9" key="1">
    <citation type="submission" date="2017-09" db="EMBL/GenBank/DDBJ databases">
        <title>Complete genome sequence of Oxytococcus suis strain ZY16052.</title>
        <authorList>
            <person name="Li F."/>
        </authorList>
    </citation>
    <scope>NUCLEOTIDE SEQUENCE [LARGE SCALE GENOMIC DNA]</scope>
    <source>
        <strain evidence="8 9">ZY16052</strain>
    </source>
</reference>
<keyword evidence="6" id="KW-0066">ATP synthesis</keyword>
<dbReference type="AlphaFoldDB" id="A0A347WJF6"/>
<keyword evidence="4" id="KW-0406">Ion transport</keyword>
<feature type="region of interest" description="Disordered" evidence="7">
    <location>
        <begin position="1"/>
        <end position="25"/>
    </location>
</feature>
<comment type="subcellular location">
    <subcellularLocation>
        <location evidence="1">Membrane</location>
    </subcellularLocation>
</comment>
<evidence type="ECO:0000256" key="6">
    <source>
        <dbReference type="ARBA" id="ARBA00023310"/>
    </source>
</evidence>
<evidence type="ECO:0000256" key="2">
    <source>
        <dbReference type="ARBA" id="ARBA00022448"/>
    </source>
</evidence>
<sequence>MSEMIEASSYETVKQSQGLTHHPGHIKGAKDLIITSAVPLSSDSKQAIVDGFSRLTQTTYGNVSYVVDSALICGVRVQSDSFVYEWSYRKQLRELAQALAESGRGEEDE</sequence>
<evidence type="ECO:0000256" key="5">
    <source>
        <dbReference type="ARBA" id="ARBA00023136"/>
    </source>
</evidence>
<protein>
    <submittedName>
        <fullName evidence="8">Uncharacterized protein</fullName>
    </submittedName>
</protein>
<keyword evidence="5" id="KW-0472">Membrane</keyword>
<dbReference type="KEGG" id="abae:CL176_03740"/>
<dbReference type="RefSeq" id="WP_118990127.1">
    <property type="nucleotide sequence ID" value="NZ_CP023434.1"/>
</dbReference>
<evidence type="ECO:0000256" key="4">
    <source>
        <dbReference type="ARBA" id="ARBA00023065"/>
    </source>
</evidence>
<evidence type="ECO:0000256" key="1">
    <source>
        <dbReference type="ARBA" id="ARBA00004370"/>
    </source>
</evidence>
<dbReference type="Proteomes" id="UP000263232">
    <property type="component" value="Chromosome"/>
</dbReference>
<name>A0A347WJF6_9LACT</name>
<dbReference type="GO" id="GO:0046933">
    <property type="term" value="F:proton-transporting ATP synthase activity, rotational mechanism"/>
    <property type="evidence" value="ECO:0007669"/>
    <property type="project" value="InterPro"/>
</dbReference>
<evidence type="ECO:0000256" key="3">
    <source>
        <dbReference type="ARBA" id="ARBA00022781"/>
    </source>
</evidence>
<feature type="compositionally biased region" description="Polar residues" evidence="7">
    <location>
        <begin position="9"/>
        <end position="19"/>
    </location>
</feature>
<organism evidence="8 9">
    <name type="scientific">Suicoccus acidiformans</name>
    <dbReference type="NCBI Taxonomy" id="2036206"/>
    <lineage>
        <taxon>Bacteria</taxon>
        <taxon>Bacillati</taxon>
        <taxon>Bacillota</taxon>
        <taxon>Bacilli</taxon>
        <taxon>Lactobacillales</taxon>
        <taxon>Aerococcaceae</taxon>
        <taxon>Suicoccus</taxon>
    </lineage>
</organism>
<dbReference type="EMBL" id="CP023434">
    <property type="protein sequence ID" value="AXY25213.1"/>
    <property type="molecule type" value="Genomic_DNA"/>
</dbReference>
<gene>
    <name evidence="8" type="ORF">CL176_03740</name>
</gene>
<keyword evidence="9" id="KW-1185">Reference proteome</keyword>